<protein>
    <submittedName>
        <fullName evidence="3">2,5-dichloro-2,5-cyclohexadiene-1,4-diol dehydrogenase</fullName>
        <ecNumber evidence="3">1.1.1.-</ecNumber>
    </submittedName>
</protein>
<dbReference type="PRINTS" id="PR00080">
    <property type="entry name" value="SDRFAMILY"/>
</dbReference>
<keyword evidence="2 3" id="KW-0560">Oxidoreductase</keyword>
<dbReference type="Proteomes" id="UP000680038">
    <property type="component" value="Unassembled WGS sequence"/>
</dbReference>
<dbReference type="FunFam" id="3.40.50.720:FF:000084">
    <property type="entry name" value="Short-chain dehydrogenase reductase"/>
    <property type="match status" value="1"/>
</dbReference>
<organism evidence="3 4">
    <name type="scientific">Dyadobacter helix</name>
    <dbReference type="NCBI Taxonomy" id="2822344"/>
    <lineage>
        <taxon>Bacteria</taxon>
        <taxon>Pseudomonadati</taxon>
        <taxon>Bacteroidota</taxon>
        <taxon>Cytophagia</taxon>
        <taxon>Cytophagales</taxon>
        <taxon>Spirosomataceae</taxon>
        <taxon>Dyadobacter</taxon>
    </lineage>
</organism>
<gene>
    <name evidence="3" type="primary">linC</name>
    <name evidence="3" type="ORF">DYBT9275_00567</name>
</gene>
<dbReference type="InterPro" id="IPR002347">
    <property type="entry name" value="SDR_fam"/>
</dbReference>
<dbReference type="PANTHER" id="PTHR24321">
    <property type="entry name" value="DEHYDROGENASES, SHORT CHAIN"/>
    <property type="match status" value="1"/>
</dbReference>
<comment type="caution">
    <text evidence="3">The sequence shown here is derived from an EMBL/GenBank/DDBJ whole genome shotgun (WGS) entry which is preliminary data.</text>
</comment>
<dbReference type="PRINTS" id="PR00081">
    <property type="entry name" value="GDHRDH"/>
</dbReference>
<dbReference type="SUPFAM" id="SSF51735">
    <property type="entry name" value="NAD(P)-binding Rossmann-fold domains"/>
    <property type="match status" value="1"/>
</dbReference>
<dbReference type="EMBL" id="CAJRAF010000001">
    <property type="protein sequence ID" value="CAG4990602.1"/>
    <property type="molecule type" value="Genomic_DNA"/>
</dbReference>
<accession>A0A916J8K0</accession>
<dbReference type="GO" id="GO:0016491">
    <property type="term" value="F:oxidoreductase activity"/>
    <property type="evidence" value="ECO:0007669"/>
    <property type="project" value="UniProtKB-KW"/>
</dbReference>
<evidence type="ECO:0000256" key="1">
    <source>
        <dbReference type="ARBA" id="ARBA00006484"/>
    </source>
</evidence>
<reference evidence="3" key="1">
    <citation type="submission" date="2021-04" db="EMBL/GenBank/DDBJ databases">
        <authorList>
            <person name="Rodrigo-Torres L."/>
            <person name="Arahal R. D."/>
            <person name="Lucena T."/>
        </authorList>
    </citation>
    <scope>NUCLEOTIDE SEQUENCE</scope>
    <source>
        <strain evidence="3">CECT 9275</strain>
    </source>
</reference>
<dbReference type="InterPro" id="IPR036291">
    <property type="entry name" value="NAD(P)-bd_dom_sf"/>
</dbReference>
<dbReference type="AlphaFoldDB" id="A0A916J8K0"/>
<dbReference type="CDD" id="cd05233">
    <property type="entry name" value="SDR_c"/>
    <property type="match status" value="1"/>
</dbReference>
<dbReference type="NCBIfam" id="NF005559">
    <property type="entry name" value="PRK07231.1"/>
    <property type="match status" value="1"/>
</dbReference>
<evidence type="ECO:0000313" key="3">
    <source>
        <dbReference type="EMBL" id="CAG4990602.1"/>
    </source>
</evidence>
<dbReference type="InterPro" id="IPR020904">
    <property type="entry name" value="Sc_DH/Rdtase_CS"/>
</dbReference>
<name>A0A916J8K0_9BACT</name>
<evidence type="ECO:0000313" key="4">
    <source>
        <dbReference type="Proteomes" id="UP000680038"/>
    </source>
</evidence>
<proteinExistence type="inferred from homology"/>
<dbReference type="Pfam" id="PF13561">
    <property type="entry name" value="adh_short_C2"/>
    <property type="match status" value="1"/>
</dbReference>
<dbReference type="PROSITE" id="PS00061">
    <property type="entry name" value="ADH_SHORT"/>
    <property type="match status" value="1"/>
</dbReference>
<dbReference type="PANTHER" id="PTHR24321:SF8">
    <property type="entry name" value="ESTRADIOL 17-BETA-DEHYDROGENASE 8-RELATED"/>
    <property type="match status" value="1"/>
</dbReference>
<dbReference type="EC" id="1.1.1.-" evidence="3"/>
<sequence length="247" mass="25639">MLEGKTAIVTGGGSGIGRSVALIYASEGANVVVADIHETEGQETVSLIEKEGGKAFFVKADSSSAADNERLVTETVAKYGGLHIACNNAGIGGPAAPTGEYPVEGWDKVIAVNLSGVFYGARYQIPAMLKSGGGAIVNMASILGQVGFANSPAYVAAKHGVVGLTKNIALEYASQGIRANVVGPAFIKTPLLKDFDEATFKWLESKHPIGRLGEPDEVAELVLWLSSDKASFVNGAYYAVDGGYLAQ</sequence>
<comment type="similarity">
    <text evidence="1">Belongs to the short-chain dehydrogenases/reductases (SDR) family.</text>
</comment>
<evidence type="ECO:0000256" key="2">
    <source>
        <dbReference type="ARBA" id="ARBA00023002"/>
    </source>
</evidence>
<keyword evidence="4" id="KW-1185">Reference proteome</keyword>
<dbReference type="Gene3D" id="3.40.50.720">
    <property type="entry name" value="NAD(P)-binding Rossmann-like Domain"/>
    <property type="match status" value="1"/>
</dbReference>